<reference evidence="11" key="1">
    <citation type="submission" date="2021-02" db="EMBL/GenBank/DDBJ databases">
        <authorList>
            <person name="Nowell W R."/>
        </authorList>
    </citation>
    <scope>NUCLEOTIDE SEQUENCE</scope>
</reference>
<dbReference type="Proteomes" id="UP000663852">
    <property type="component" value="Unassembled WGS sequence"/>
</dbReference>
<name>A0A813TSG3_ADIRI</name>
<evidence type="ECO:0000256" key="2">
    <source>
        <dbReference type="ARBA" id="ARBA00022525"/>
    </source>
</evidence>
<dbReference type="InterPro" id="IPR033116">
    <property type="entry name" value="TRYPSIN_SER"/>
</dbReference>
<keyword evidence="7" id="KW-0645">Protease</keyword>
<keyword evidence="9" id="KW-0472">Membrane</keyword>
<dbReference type="GO" id="GO:0004252">
    <property type="term" value="F:serine-type endopeptidase activity"/>
    <property type="evidence" value="ECO:0007669"/>
    <property type="project" value="InterPro"/>
</dbReference>
<dbReference type="PROSITE" id="PS00135">
    <property type="entry name" value="TRYPSIN_SER"/>
    <property type="match status" value="1"/>
</dbReference>
<dbReference type="GO" id="GO:0006508">
    <property type="term" value="P:proteolysis"/>
    <property type="evidence" value="ECO:0007669"/>
    <property type="project" value="UniProtKB-KW"/>
</dbReference>
<feature type="transmembrane region" description="Helical" evidence="9">
    <location>
        <begin position="37"/>
        <end position="62"/>
    </location>
</feature>
<dbReference type="InterPro" id="IPR051487">
    <property type="entry name" value="Ser/Thr_Proteases_Immune/Dev"/>
</dbReference>
<keyword evidence="7" id="KW-0720">Serine protease</keyword>
<evidence type="ECO:0000256" key="6">
    <source>
        <dbReference type="ARBA" id="ARBA00024195"/>
    </source>
</evidence>
<keyword evidence="4" id="KW-1015">Disulfide bond</keyword>
<dbReference type="InterPro" id="IPR001254">
    <property type="entry name" value="Trypsin_dom"/>
</dbReference>
<dbReference type="PROSITE" id="PS50240">
    <property type="entry name" value="TRYPSIN_DOM"/>
    <property type="match status" value="1"/>
</dbReference>
<dbReference type="SMART" id="SM00020">
    <property type="entry name" value="Tryp_SPc"/>
    <property type="match status" value="1"/>
</dbReference>
<keyword evidence="7" id="KW-0378">Hydrolase</keyword>
<evidence type="ECO:0000256" key="1">
    <source>
        <dbReference type="ARBA" id="ARBA00004613"/>
    </source>
</evidence>
<dbReference type="PRINTS" id="PR00722">
    <property type="entry name" value="CHYMOTRYPSIN"/>
</dbReference>
<feature type="region of interest" description="Disordered" evidence="8">
    <location>
        <begin position="1"/>
        <end position="27"/>
    </location>
</feature>
<evidence type="ECO:0000256" key="4">
    <source>
        <dbReference type="ARBA" id="ARBA00023157"/>
    </source>
</evidence>
<dbReference type="InterPro" id="IPR009003">
    <property type="entry name" value="Peptidase_S1_PA"/>
</dbReference>
<dbReference type="FunFam" id="2.40.10.10:FF:000068">
    <property type="entry name" value="transmembrane protease serine 2"/>
    <property type="match status" value="1"/>
</dbReference>
<dbReference type="Gene3D" id="2.40.10.10">
    <property type="entry name" value="Trypsin-like serine proteases"/>
    <property type="match status" value="1"/>
</dbReference>
<evidence type="ECO:0000313" key="12">
    <source>
        <dbReference type="Proteomes" id="UP000663852"/>
    </source>
</evidence>
<proteinExistence type="inferred from homology"/>
<keyword evidence="3" id="KW-0732">Signal</keyword>
<dbReference type="InterPro" id="IPR043504">
    <property type="entry name" value="Peptidase_S1_PA_chymotrypsin"/>
</dbReference>
<evidence type="ECO:0000256" key="9">
    <source>
        <dbReference type="SAM" id="Phobius"/>
    </source>
</evidence>
<feature type="domain" description="Peptidase S1" evidence="10">
    <location>
        <begin position="99"/>
        <end position="339"/>
    </location>
</feature>
<evidence type="ECO:0000256" key="3">
    <source>
        <dbReference type="ARBA" id="ARBA00022729"/>
    </source>
</evidence>
<comment type="similarity">
    <text evidence="6">Belongs to the peptidase S1 family. CLIP subfamily.</text>
</comment>
<dbReference type="PANTHER" id="PTHR24256">
    <property type="entry name" value="TRYPTASE-RELATED"/>
    <property type="match status" value="1"/>
</dbReference>
<sequence length="341" mass="37994">MYFEQPYSASQSLPPPPPAPYRPTSGPRLRQRSFRSLLFCVGGICALIILAVLITLLVLYFIRYRHTVSTLLSYPDFVCGPRPCGCPNFRQQKSSIGKIVGGKDTLPFTYPWLVALVEQYSTDPFCTGFIISSNAILTAAHCLNGRTPNQIQLLAKAHDLRQFRGERYNVDRWFNHPEYQHNNSMFVNDIAILKITTVFAPDLQPCCLPTIQSSIYPRAQTTAVVSGWGKLTSKPSTRNSPILQHVVMPIVDERNGKCQESIIDSTRQMCAGYNHLPIDTCSGDSGSPLLVVEYNNQNQGHFVATGIVSYGNSQCDASISSGIYTRVGFYLPWIQSVLPYL</sequence>
<dbReference type="FunFam" id="2.40.10.10:FF:000054">
    <property type="entry name" value="Complement C1r subcomponent"/>
    <property type="match status" value="1"/>
</dbReference>
<dbReference type="CDD" id="cd00190">
    <property type="entry name" value="Tryp_SPc"/>
    <property type="match status" value="1"/>
</dbReference>
<evidence type="ECO:0000256" key="5">
    <source>
        <dbReference type="ARBA" id="ARBA00023180"/>
    </source>
</evidence>
<evidence type="ECO:0000256" key="7">
    <source>
        <dbReference type="RuleBase" id="RU363034"/>
    </source>
</evidence>
<dbReference type="InterPro" id="IPR018114">
    <property type="entry name" value="TRYPSIN_HIS"/>
</dbReference>
<evidence type="ECO:0000256" key="8">
    <source>
        <dbReference type="SAM" id="MobiDB-lite"/>
    </source>
</evidence>
<keyword evidence="9" id="KW-1133">Transmembrane helix</keyword>
<dbReference type="Pfam" id="PF00089">
    <property type="entry name" value="Trypsin"/>
    <property type="match status" value="1"/>
</dbReference>
<dbReference type="GO" id="GO:0005576">
    <property type="term" value="C:extracellular region"/>
    <property type="evidence" value="ECO:0007669"/>
    <property type="project" value="UniProtKB-SubCell"/>
</dbReference>
<comment type="caution">
    <text evidence="11">The sequence shown here is derived from an EMBL/GenBank/DDBJ whole genome shotgun (WGS) entry which is preliminary data.</text>
</comment>
<dbReference type="SUPFAM" id="SSF50494">
    <property type="entry name" value="Trypsin-like serine proteases"/>
    <property type="match status" value="1"/>
</dbReference>
<organism evidence="11 12">
    <name type="scientific">Adineta ricciae</name>
    <name type="common">Rotifer</name>
    <dbReference type="NCBI Taxonomy" id="249248"/>
    <lineage>
        <taxon>Eukaryota</taxon>
        <taxon>Metazoa</taxon>
        <taxon>Spiralia</taxon>
        <taxon>Gnathifera</taxon>
        <taxon>Rotifera</taxon>
        <taxon>Eurotatoria</taxon>
        <taxon>Bdelloidea</taxon>
        <taxon>Adinetida</taxon>
        <taxon>Adinetidae</taxon>
        <taxon>Adineta</taxon>
    </lineage>
</organism>
<keyword evidence="9" id="KW-0812">Transmembrane</keyword>
<accession>A0A813TSG3</accession>
<dbReference type="InterPro" id="IPR001314">
    <property type="entry name" value="Peptidase_S1A"/>
</dbReference>
<dbReference type="EMBL" id="CAJNOJ010000015">
    <property type="protein sequence ID" value="CAF0816701.1"/>
    <property type="molecule type" value="Genomic_DNA"/>
</dbReference>
<protein>
    <recommendedName>
        <fullName evidence="10">Peptidase S1 domain-containing protein</fullName>
    </recommendedName>
</protein>
<dbReference type="OrthoDB" id="93664at2759"/>
<evidence type="ECO:0000259" key="10">
    <source>
        <dbReference type="PROSITE" id="PS50240"/>
    </source>
</evidence>
<dbReference type="PROSITE" id="PS00134">
    <property type="entry name" value="TRYPSIN_HIS"/>
    <property type="match status" value="1"/>
</dbReference>
<comment type="subcellular location">
    <subcellularLocation>
        <location evidence="1">Secreted</location>
    </subcellularLocation>
</comment>
<keyword evidence="5" id="KW-0325">Glycoprotein</keyword>
<dbReference type="AlphaFoldDB" id="A0A813TSG3"/>
<keyword evidence="2" id="KW-0964">Secreted</keyword>
<feature type="compositionally biased region" description="Low complexity" evidence="8">
    <location>
        <begin position="1"/>
        <end position="12"/>
    </location>
</feature>
<gene>
    <name evidence="11" type="ORF">EDS130_LOCUS5637</name>
</gene>
<evidence type="ECO:0000313" key="11">
    <source>
        <dbReference type="EMBL" id="CAF0816701.1"/>
    </source>
</evidence>